<dbReference type="Gramene" id="TKW14108">
    <property type="protein sequence ID" value="TKW14108"/>
    <property type="gene ID" value="SEVIR_5G145650v2"/>
</dbReference>
<dbReference type="PROSITE" id="PS50804">
    <property type="entry name" value="SCAN_BOX"/>
    <property type="match status" value="1"/>
</dbReference>
<dbReference type="Proteomes" id="UP000298652">
    <property type="component" value="Chromosome 5"/>
</dbReference>
<organism evidence="3 4">
    <name type="scientific">Setaria viridis</name>
    <name type="common">Green bristlegrass</name>
    <name type="synonym">Setaria italica subsp. viridis</name>
    <dbReference type="NCBI Taxonomy" id="4556"/>
    <lineage>
        <taxon>Eukaryota</taxon>
        <taxon>Viridiplantae</taxon>
        <taxon>Streptophyta</taxon>
        <taxon>Embryophyta</taxon>
        <taxon>Tracheophyta</taxon>
        <taxon>Spermatophyta</taxon>
        <taxon>Magnoliopsida</taxon>
        <taxon>Liliopsida</taxon>
        <taxon>Poales</taxon>
        <taxon>Poaceae</taxon>
        <taxon>PACMAD clade</taxon>
        <taxon>Panicoideae</taxon>
        <taxon>Panicodae</taxon>
        <taxon>Paniceae</taxon>
        <taxon>Cenchrinae</taxon>
        <taxon>Setaria</taxon>
    </lineage>
</organism>
<evidence type="ECO:0000256" key="1">
    <source>
        <dbReference type="SAM" id="MobiDB-lite"/>
    </source>
</evidence>
<dbReference type="InterPro" id="IPR003309">
    <property type="entry name" value="SCAN_dom"/>
</dbReference>
<feature type="region of interest" description="Disordered" evidence="1">
    <location>
        <begin position="1"/>
        <end position="40"/>
    </location>
</feature>
<dbReference type="AlphaFoldDB" id="A0A4U6UDZ0"/>
<feature type="compositionally biased region" description="Basic residues" evidence="1">
    <location>
        <begin position="16"/>
        <end position="33"/>
    </location>
</feature>
<gene>
    <name evidence="3" type="ORF">SEVIR_5G145650v2</name>
</gene>
<dbReference type="PANTHER" id="PTHR33223">
    <property type="entry name" value="CCHC-TYPE DOMAIN-CONTAINING PROTEIN"/>
    <property type="match status" value="1"/>
</dbReference>
<evidence type="ECO:0000313" key="4">
    <source>
        <dbReference type="Proteomes" id="UP000298652"/>
    </source>
</evidence>
<sequence>MGSASADFSTSGHGTPVRRRRRGVRLRLRRRRSPTPSSIDATTQELARSFLPYPDPDDAIGFYVQVAPLPVFRGHPSECPDAHVARFDRVRRANGGVTPAAAARIFPASLDGDAALWYDLTTSGAGDDSPPPPWHAVRAAFLDFFRPPGAADRARAELVALRQGPGEAINRYHLRMQGILRRCSDLGADIPDALLKAAFVGGLRTEFQDWVAPQRPAALDEAVALALSWERAESVREARRAATSARAAVERCSFCGMEGHEEAQCEVRMRMRELWRRCSGGGGGRGGAIVTAEDGERDEEGGGSMALARLGSAVSTRSTQCQCRKHQCGKKPVAASEVAGGGDVDGMASDK</sequence>
<dbReference type="EMBL" id="CM016556">
    <property type="protein sequence ID" value="TKW14108.1"/>
    <property type="molecule type" value="Genomic_DNA"/>
</dbReference>
<dbReference type="OMA" id="RMQWILK"/>
<proteinExistence type="predicted"/>
<accession>A0A4U6UDZ0</accession>
<name>A0A4U6UDZ0_SETVI</name>
<feature type="compositionally biased region" description="Polar residues" evidence="1">
    <location>
        <begin position="1"/>
        <end position="13"/>
    </location>
</feature>
<dbReference type="Pfam" id="PF03732">
    <property type="entry name" value="Retrotrans_gag"/>
    <property type="match status" value="1"/>
</dbReference>
<feature type="domain" description="SCAN box" evidence="2">
    <location>
        <begin position="164"/>
        <end position="231"/>
    </location>
</feature>
<keyword evidence="4" id="KW-1185">Reference proteome</keyword>
<reference evidence="3" key="1">
    <citation type="submission" date="2019-03" db="EMBL/GenBank/DDBJ databases">
        <title>WGS assembly of Setaria viridis.</title>
        <authorList>
            <person name="Huang P."/>
            <person name="Jenkins J."/>
            <person name="Grimwood J."/>
            <person name="Barry K."/>
            <person name="Healey A."/>
            <person name="Mamidi S."/>
            <person name="Sreedasyam A."/>
            <person name="Shu S."/>
            <person name="Feldman M."/>
            <person name="Wu J."/>
            <person name="Yu Y."/>
            <person name="Chen C."/>
            <person name="Johnson J."/>
            <person name="Rokhsar D."/>
            <person name="Baxter I."/>
            <person name="Schmutz J."/>
            <person name="Brutnell T."/>
            <person name="Kellogg E."/>
        </authorList>
    </citation>
    <scope>NUCLEOTIDE SEQUENCE [LARGE SCALE GENOMIC DNA]</scope>
</reference>
<dbReference type="PANTHER" id="PTHR33223:SF6">
    <property type="entry name" value="CCHC-TYPE DOMAIN-CONTAINING PROTEIN"/>
    <property type="match status" value="1"/>
</dbReference>
<evidence type="ECO:0000313" key="3">
    <source>
        <dbReference type="EMBL" id="TKW14108.1"/>
    </source>
</evidence>
<protein>
    <recommendedName>
        <fullName evidence="2">SCAN box domain-containing protein</fullName>
    </recommendedName>
</protein>
<dbReference type="InterPro" id="IPR005162">
    <property type="entry name" value="Retrotrans_gag_dom"/>
</dbReference>
<evidence type="ECO:0000259" key="2">
    <source>
        <dbReference type="PROSITE" id="PS50804"/>
    </source>
</evidence>